<proteinExistence type="predicted"/>
<keyword evidence="1" id="KW-0732">Signal</keyword>
<feature type="chain" id="PRO_5045044650" evidence="1">
    <location>
        <begin position="40"/>
        <end position="297"/>
    </location>
</feature>
<dbReference type="EMBL" id="JBBWUH010000008">
    <property type="protein sequence ID" value="KAK8159676.1"/>
    <property type="molecule type" value="Genomic_DNA"/>
</dbReference>
<accession>A0ABR1XLM2</accession>
<sequence>MHPIVTMTCRPGPVASRVSTMFFSFSLLLFSAANPPASADAKADVAVVAQCTGISEPVAAGGGRGYAADAADAAAAIRLAQAVCTHGTCDCRRGEPPFEEMGGQTERYTPSTVRTERVKAVKEVQEVAGPSEVDGDAPIPVLCRVRPWVRQGINRVRARTSSSASRLLPCLPASVLSASVRQKGRKADEWMRRRVNVRTEPERFLERVDDLKRWRRACALALHALGQDGGRGAWGRLGCWWLMRRKRAGMLGGCVQGSTFGLLLQPERSSAVAGLGWKTKPVADTCSSSHQPRLVML</sequence>
<keyword evidence="3" id="KW-1185">Reference proteome</keyword>
<name>A0ABR1XLM2_9PEZI</name>
<feature type="signal peptide" evidence="1">
    <location>
        <begin position="1"/>
        <end position="39"/>
    </location>
</feature>
<organism evidence="2 3">
    <name type="scientific">Phyllosticta citrichinensis</name>
    <dbReference type="NCBI Taxonomy" id="1130410"/>
    <lineage>
        <taxon>Eukaryota</taxon>
        <taxon>Fungi</taxon>
        <taxon>Dikarya</taxon>
        <taxon>Ascomycota</taxon>
        <taxon>Pezizomycotina</taxon>
        <taxon>Dothideomycetes</taxon>
        <taxon>Dothideomycetes incertae sedis</taxon>
        <taxon>Botryosphaeriales</taxon>
        <taxon>Phyllostictaceae</taxon>
        <taxon>Phyllosticta</taxon>
    </lineage>
</organism>
<dbReference type="Proteomes" id="UP001456524">
    <property type="component" value="Unassembled WGS sequence"/>
</dbReference>
<reference evidence="2 3" key="1">
    <citation type="journal article" date="2022" name="G3 (Bethesda)">
        <title>Enemy or ally: a genomic approach to elucidate the lifestyle of Phyllosticta citrichinaensis.</title>
        <authorList>
            <person name="Buijs V.A."/>
            <person name="Groenewald J.Z."/>
            <person name="Haridas S."/>
            <person name="LaButti K.M."/>
            <person name="Lipzen A."/>
            <person name="Martin F.M."/>
            <person name="Barry K."/>
            <person name="Grigoriev I.V."/>
            <person name="Crous P.W."/>
            <person name="Seidl M.F."/>
        </authorList>
    </citation>
    <scope>NUCLEOTIDE SEQUENCE [LARGE SCALE GENOMIC DNA]</scope>
    <source>
        <strain evidence="2 3">CBS 129764</strain>
    </source>
</reference>
<gene>
    <name evidence="2" type="ORF">IWX90DRAFT_480262</name>
</gene>
<comment type="caution">
    <text evidence="2">The sequence shown here is derived from an EMBL/GenBank/DDBJ whole genome shotgun (WGS) entry which is preliminary data.</text>
</comment>
<evidence type="ECO:0000256" key="1">
    <source>
        <dbReference type="SAM" id="SignalP"/>
    </source>
</evidence>
<evidence type="ECO:0000313" key="3">
    <source>
        <dbReference type="Proteomes" id="UP001456524"/>
    </source>
</evidence>
<protein>
    <submittedName>
        <fullName evidence="2">Uncharacterized protein</fullName>
    </submittedName>
</protein>
<evidence type="ECO:0000313" key="2">
    <source>
        <dbReference type="EMBL" id="KAK8159676.1"/>
    </source>
</evidence>